<keyword evidence="2" id="KW-0472">Membrane</keyword>
<sequence length="100" mass="10466">MDRSEEPGPAPEDRAGPAPAPADRPPDRTGTLRPPARAVSARLIGACAGVVVLVALAVYGALREIWPLFFVCCVLTAVTAAYAIVEGERLRRDDDPAGAD</sequence>
<comment type="caution">
    <text evidence="3">The sequence shown here is derived from an EMBL/GenBank/DDBJ whole genome shotgun (WGS) entry which is preliminary data.</text>
</comment>
<reference evidence="4" key="1">
    <citation type="journal article" date="2019" name="Int. J. Syst. Evol. Microbiol.">
        <title>The Global Catalogue of Microorganisms (GCM) 10K type strain sequencing project: providing services to taxonomists for standard genome sequencing and annotation.</title>
        <authorList>
            <consortium name="The Broad Institute Genomics Platform"/>
            <consortium name="The Broad Institute Genome Sequencing Center for Infectious Disease"/>
            <person name="Wu L."/>
            <person name="Ma J."/>
        </authorList>
    </citation>
    <scope>NUCLEOTIDE SEQUENCE [LARGE SCALE GENOMIC DNA]</scope>
    <source>
        <strain evidence="4">CCUG 49560</strain>
    </source>
</reference>
<evidence type="ECO:0000256" key="2">
    <source>
        <dbReference type="SAM" id="Phobius"/>
    </source>
</evidence>
<gene>
    <name evidence="3" type="ORF">ACFO8L_16410</name>
</gene>
<keyword evidence="4" id="KW-1185">Reference proteome</keyword>
<evidence type="ECO:0000313" key="4">
    <source>
        <dbReference type="Proteomes" id="UP001595891"/>
    </source>
</evidence>
<feature type="transmembrane region" description="Helical" evidence="2">
    <location>
        <begin position="43"/>
        <end position="62"/>
    </location>
</feature>
<dbReference type="RefSeq" id="WP_262840437.1">
    <property type="nucleotide sequence ID" value="NZ_JANZYP010000001.1"/>
</dbReference>
<keyword evidence="2" id="KW-0812">Transmembrane</keyword>
<keyword evidence="2" id="KW-1133">Transmembrane helix</keyword>
<protein>
    <submittedName>
        <fullName evidence="3">Uncharacterized protein</fullName>
    </submittedName>
</protein>
<organism evidence="3 4">
    <name type="scientific">Sphaerisporangium corydalis</name>
    <dbReference type="NCBI Taxonomy" id="1441875"/>
    <lineage>
        <taxon>Bacteria</taxon>
        <taxon>Bacillati</taxon>
        <taxon>Actinomycetota</taxon>
        <taxon>Actinomycetes</taxon>
        <taxon>Streptosporangiales</taxon>
        <taxon>Streptosporangiaceae</taxon>
        <taxon>Sphaerisporangium</taxon>
    </lineage>
</organism>
<dbReference type="Proteomes" id="UP001595891">
    <property type="component" value="Unassembled WGS sequence"/>
</dbReference>
<name>A0ABV9EHD3_9ACTN</name>
<dbReference type="EMBL" id="JBHSFN010000009">
    <property type="protein sequence ID" value="MFC4587679.1"/>
    <property type="molecule type" value="Genomic_DNA"/>
</dbReference>
<feature type="region of interest" description="Disordered" evidence="1">
    <location>
        <begin position="1"/>
        <end position="34"/>
    </location>
</feature>
<feature type="compositionally biased region" description="Basic and acidic residues" evidence="1">
    <location>
        <begin position="1"/>
        <end position="15"/>
    </location>
</feature>
<accession>A0ABV9EHD3</accession>
<evidence type="ECO:0000313" key="3">
    <source>
        <dbReference type="EMBL" id="MFC4587679.1"/>
    </source>
</evidence>
<proteinExistence type="predicted"/>
<evidence type="ECO:0000256" key="1">
    <source>
        <dbReference type="SAM" id="MobiDB-lite"/>
    </source>
</evidence>
<feature type="transmembrane region" description="Helical" evidence="2">
    <location>
        <begin position="68"/>
        <end position="85"/>
    </location>
</feature>